<evidence type="ECO:0000256" key="1">
    <source>
        <dbReference type="ARBA" id="ARBA00006484"/>
    </source>
</evidence>
<evidence type="ECO:0000256" key="2">
    <source>
        <dbReference type="ARBA" id="ARBA00023002"/>
    </source>
</evidence>
<evidence type="ECO:0000313" key="3">
    <source>
        <dbReference type="EMBL" id="MFB9991899.1"/>
    </source>
</evidence>
<dbReference type="PANTHER" id="PTHR24320:SF272">
    <property type="entry name" value="NAD(P)-BINDING ROSSMANN-FOLD SUPERFAMILY PROTEIN"/>
    <property type="match status" value="1"/>
</dbReference>
<name>A0ABV6AWL1_9DEIO</name>
<dbReference type="PRINTS" id="PR00081">
    <property type="entry name" value="GDHRDH"/>
</dbReference>
<protein>
    <submittedName>
        <fullName evidence="3">SDR family NAD(P)-dependent oxidoreductase</fullName>
    </submittedName>
</protein>
<dbReference type="InterPro" id="IPR036291">
    <property type="entry name" value="NAD(P)-bd_dom_sf"/>
</dbReference>
<evidence type="ECO:0000313" key="4">
    <source>
        <dbReference type="Proteomes" id="UP001589733"/>
    </source>
</evidence>
<gene>
    <name evidence="3" type="ORF">ACFFLM_07950</name>
</gene>
<dbReference type="SUPFAM" id="SSF51735">
    <property type="entry name" value="NAD(P)-binding Rossmann-fold domains"/>
    <property type="match status" value="1"/>
</dbReference>
<dbReference type="Gene3D" id="3.40.50.720">
    <property type="entry name" value="NAD(P)-binding Rossmann-like Domain"/>
    <property type="match status" value="1"/>
</dbReference>
<comment type="similarity">
    <text evidence="1">Belongs to the short-chain dehydrogenases/reductases (SDR) family.</text>
</comment>
<accession>A0ABV6AWL1</accession>
<dbReference type="RefSeq" id="WP_380007800.1">
    <property type="nucleotide sequence ID" value="NZ_JBHLYR010000025.1"/>
</dbReference>
<keyword evidence="2" id="KW-0560">Oxidoreductase</keyword>
<dbReference type="InterPro" id="IPR002347">
    <property type="entry name" value="SDR_fam"/>
</dbReference>
<dbReference type="PANTHER" id="PTHR24320">
    <property type="entry name" value="RETINOL DEHYDROGENASE"/>
    <property type="match status" value="1"/>
</dbReference>
<proteinExistence type="inferred from homology"/>
<dbReference type="EMBL" id="JBHLYR010000025">
    <property type="protein sequence ID" value="MFB9991899.1"/>
    <property type="molecule type" value="Genomic_DNA"/>
</dbReference>
<dbReference type="Pfam" id="PF00106">
    <property type="entry name" value="adh_short"/>
    <property type="match status" value="1"/>
</dbReference>
<keyword evidence="4" id="KW-1185">Reference proteome</keyword>
<reference evidence="3 4" key="1">
    <citation type="submission" date="2024-09" db="EMBL/GenBank/DDBJ databases">
        <authorList>
            <person name="Sun Q."/>
            <person name="Mori K."/>
        </authorList>
    </citation>
    <scope>NUCLEOTIDE SEQUENCE [LARGE SCALE GENOMIC DNA]</scope>
    <source>
        <strain evidence="3 4">JCM 13503</strain>
    </source>
</reference>
<organism evidence="3 4">
    <name type="scientific">Deinococcus oregonensis</name>
    <dbReference type="NCBI Taxonomy" id="1805970"/>
    <lineage>
        <taxon>Bacteria</taxon>
        <taxon>Thermotogati</taxon>
        <taxon>Deinococcota</taxon>
        <taxon>Deinococci</taxon>
        <taxon>Deinococcales</taxon>
        <taxon>Deinococcaceae</taxon>
        <taxon>Deinococcus</taxon>
    </lineage>
</organism>
<dbReference type="Proteomes" id="UP001589733">
    <property type="component" value="Unassembled WGS sequence"/>
</dbReference>
<sequence>MSLPFNATSTTDDVLAGRDLRGQRILVTGVSSGLGIETARALVSQGAHVTGTARDLTKAAGTTAPIRAAAAPSDGIFDLVELNLASLVSVRRCASRLLEHSQPFDVVITNAGIMATPFALTEDGFESQLATNHLGHFVLVNRLVPLLRPGARIVSLASLGHQYADVNLEDPNFERSPYDPFIAYARSKTANILFAVEFDRRHRQRGVRATAVHPGAINTPLGRHLPDQSFMGMVAQVNEALAAQGKPLFTPKTIPQGAATSVWAAVVASADEVGGQYCLDCHAVTRTTDDYLDPTTEAVRPYALDGARAAALWTQTERWVGEQF</sequence>
<comment type="caution">
    <text evidence="3">The sequence shown here is derived from an EMBL/GenBank/DDBJ whole genome shotgun (WGS) entry which is preliminary data.</text>
</comment>